<keyword evidence="2" id="KW-0819">tRNA processing</keyword>
<dbReference type="Pfam" id="PF21238">
    <property type="entry name" value="Pus10_C"/>
    <property type="match status" value="2"/>
</dbReference>
<feature type="domain" description="Pus10-like C-terminal" evidence="4">
    <location>
        <begin position="654"/>
        <end position="678"/>
    </location>
</feature>
<dbReference type="Gene3D" id="3.10.129.10">
    <property type="entry name" value="Hotdog Thioesterase"/>
    <property type="match status" value="2"/>
</dbReference>
<sequence>MSDVALYALGIGACARDAVDVDQLKFVYHDKGQKFIQVLPTFAALFSLGSLPGGLGLPGLKYDPRLLLHGQQYIELYKPLPSNACLKNTVSLAGLHDKGKAAVLEIETKSYDKDSGALLCMNRTTAFLRGAGGFSKSSHPYSYSNYPKDKVPSVKTPKGQPFVALLYRLSGDYNPLHSDPTFAKVAGGDPNLVKCISGRFLLHVYPGETLLTEMWLEGLRVIYQTKVKERSRTVLSGYVDLHGLFEMPSDTEEASQPTVNGDNVRALCDVVRELPIRAVIDLLSIGVCTRCILRLFGIREHVYYRSSLSPSMLSSVLGDSTCSEKHMVDGNFRELFTYWEDKKLVTEKESANELAVSISSLIRQQGFEIDSFSLEVSIPPIVLENDHTVVYEKKGCKSNMSAFRIRLTYTHRISSKTVENSVEGCHGGAGNGLNTIDDDIKCSGPPIEAGAVVEGSFVSLQANESSECLKLPLGQSNEPCCLEFLCYRTQIYVGGRYLKYSRNVSQTCWIIDDERMGEASVEEILGSNILPLCRGDNYKFHAAGREDIDVRMLGSGRPFLLEIQNARYIPSEESVKFLETKINNLEKKLVGVKNLKLVGSQSWELMREGEAEKQKQYTALVWISRPLKDEDLQSISSLEDMRTPIRVLHRRSPLEPQAGTYIKEFIHGDLGRTQPRYKYIFLLLVE</sequence>
<feature type="domain" description="Peroxisomal multifunctional enzyme type 2-like N-terminal" evidence="5">
    <location>
        <begin position="2"/>
        <end position="130"/>
    </location>
</feature>
<evidence type="ECO:0000313" key="6">
    <source>
        <dbReference type="EMBL" id="BBG94774.1"/>
    </source>
</evidence>
<dbReference type="EC" id="5.4.99.25" evidence="1"/>
<proteinExistence type="predicted"/>
<dbReference type="Pfam" id="PF22622">
    <property type="entry name" value="MFE-2_hydrat-2_N"/>
    <property type="match status" value="1"/>
</dbReference>
<evidence type="ECO:0000256" key="2">
    <source>
        <dbReference type="ARBA" id="ARBA00022694"/>
    </source>
</evidence>
<dbReference type="InterPro" id="IPR048741">
    <property type="entry name" value="Pus10-like_C"/>
</dbReference>
<protein>
    <recommendedName>
        <fullName evidence="1">tRNA pseudouridine(55) synthase</fullName>
        <ecNumber evidence="1">5.4.99.25</ecNumber>
    </recommendedName>
</protein>
<dbReference type="InterPro" id="IPR029069">
    <property type="entry name" value="HotDog_dom_sf"/>
</dbReference>
<dbReference type="InterPro" id="IPR039894">
    <property type="entry name" value="Pus10-like"/>
</dbReference>
<evidence type="ECO:0000259" key="5">
    <source>
        <dbReference type="Pfam" id="PF22622"/>
    </source>
</evidence>
<dbReference type="AlphaFoldDB" id="A0A4Y1QSC5"/>
<dbReference type="EMBL" id="AP019297">
    <property type="protein sequence ID" value="BBG94774.1"/>
    <property type="molecule type" value="Genomic_DNA"/>
</dbReference>
<dbReference type="Gene3D" id="3.30.70.3190">
    <property type="match status" value="1"/>
</dbReference>
<organism evidence="6">
    <name type="scientific">Prunus dulcis</name>
    <name type="common">Almond</name>
    <name type="synonym">Amygdalus dulcis</name>
    <dbReference type="NCBI Taxonomy" id="3755"/>
    <lineage>
        <taxon>Eukaryota</taxon>
        <taxon>Viridiplantae</taxon>
        <taxon>Streptophyta</taxon>
        <taxon>Embryophyta</taxon>
        <taxon>Tracheophyta</taxon>
        <taxon>Spermatophyta</taxon>
        <taxon>Magnoliopsida</taxon>
        <taxon>eudicotyledons</taxon>
        <taxon>Gunneridae</taxon>
        <taxon>Pentapetalae</taxon>
        <taxon>rosids</taxon>
        <taxon>fabids</taxon>
        <taxon>Rosales</taxon>
        <taxon>Rosaceae</taxon>
        <taxon>Amygdaloideae</taxon>
        <taxon>Amygdaleae</taxon>
        <taxon>Prunus</taxon>
    </lineage>
</organism>
<dbReference type="GO" id="GO:0031119">
    <property type="term" value="P:tRNA pseudouridine synthesis"/>
    <property type="evidence" value="ECO:0007669"/>
    <property type="project" value="TreeGrafter"/>
</dbReference>
<evidence type="ECO:0000256" key="3">
    <source>
        <dbReference type="ARBA" id="ARBA00023235"/>
    </source>
</evidence>
<evidence type="ECO:0000256" key="1">
    <source>
        <dbReference type="ARBA" id="ARBA00012787"/>
    </source>
</evidence>
<dbReference type="GO" id="GO:0160148">
    <property type="term" value="F:tRNA pseudouridine(55) synthase activity"/>
    <property type="evidence" value="ECO:0007669"/>
    <property type="project" value="UniProtKB-EC"/>
</dbReference>
<dbReference type="Gene3D" id="3.30.70.2510">
    <property type="match status" value="1"/>
</dbReference>
<dbReference type="SUPFAM" id="SSF54637">
    <property type="entry name" value="Thioesterase/thiol ester dehydrase-isomerase"/>
    <property type="match status" value="2"/>
</dbReference>
<gene>
    <name evidence="6" type="ORF">Prudu_003136</name>
</gene>
<feature type="domain" description="Pus10-like C-terminal" evidence="4">
    <location>
        <begin position="492"/>
        <end position="653"/>
    </location>
</feature>
<dbReference type="InterPro" id="IPR054357">
    <property type="entry name" value="MFE-2_N"/>
</dbReference>
<keyword evidence="3" id="KW-0413">Isomerase</keyword>
<name>A0A4Y1QSC5_PRUDU</name>
<reference evidence="6" key="1">
    <citation type="journal article" date="2019" name="Science">
        <title>Mutation of a bHLH transcription factor allowed almond domestication.</title>
        <authorList>
            <person name="Sanchez-Perez R."/>
            <person name="Pavan S."/>
            <person name="Mazzeo R."/>
            <person name="Moldovan C."/>
            <person name="Aiese Cigliano R."/>
            <person name="Del Cueto J."/>
            <person name="Ricciardi F."/>
            <person name="Lotti C."/>
            <person name="Ricciardi L."/>
            <person name="Dicenta F."/>
            <person name="Lopez-Marques R.L."/>
            <person name="Lindberg Moller B."/>
        </authorList>
    </citation>
    <scope>NUCLEOTIDE SEQUENCE</scope>
</reference>
<dbReference type="FunFam" id="3.30.70.2510:FF:000001">
    <property type="entry name" value="tRNA pseudouridine synthase Pus10"/>
    <property type="match status" value="1"/>
</dbReference>
<dbReference type="PANTHER" id="PTHR21568">
    <property type="entry name" value="TRNA PSEUDOURIDINE SYNTHASE PUS10"/>
    <property type="match status" value="1"/>
</dbReference>
<accession>A0A4Y1QSC5</accession>
<dbReference type="PANTHER" id="PTHR21568:SF0">
    <property type="entry name" value="TRNA PSEUDOURIDINE SYNTHASE PUS10"/>
    <property type="match status" value="1"/>
</dbReference>
<evidence type="ECO:0000259" key="4">
    <source>
        <dbReference type="Pfam" id="PF21238"/>
    </source>
</evidence>